<protein>
    <submittedName>
        <fullName evidence="1">Uncharacterized protein</fullName>
    </submittedName>
</protein>
<sequence>MFPTLEIDPIKIKTVKSPHKAGPEGGRLAQGFPLPNIWIPYKVSGEVQDGIYLYYSPQQLSESELSDLENDPDSIGTKLNELKIYSKTQSFDNVGKSVIAITETQSNAFEGTLINDYKASNIAGLKFTPRDALPSIRYLHEPWTDQPDDFFALRNIEHDWISKVAFCSTNKDEEGYMTFRFSFPPGEVETVDIIRGVHTNHSTGSQRISVLEENVPINELIG</sequence>
<name>U3C8K0_9VIBR</name>
<keyword evidence="2" id="KW-1185">Reference proteome</keyword>
<dbReference type="AlphaFoldDB" id="U3C8K0"/>
<dbReference type="EMBL" id="BATL01000015">
    <property type="protein sequence ID" value="GAD74758.1"/>
    <property type="molecule type" value="Genomic_DNA"/>
</dbReference>
<proteinExistence type="predicted"/>
<dbReference type="Proteomes" id="UP000016567">
    <property type="component" value="Unassembled WGS sequence"/>
</dbReference>
<organism evidence="1 2">
    <name type="scientific">Vibrio azureus NBRC 104587</name>
    <dbReference type="NCBI Taxonomy" id="1219077"/>
    <lineage>
        <taxon>Bacteria</taxon>
        <taxon>Pseudomonadati</taxon>
        <taxon>Pseudomonadota</taxon>
        <taxon>Gammaproteobacteria</taxon>
        <taxon>Vibrionales</taxon>
        <taxon>Vibrionaceae</taxon>
        <taxon>Vibrio</taxon>
    </lineage>
</organism>
<evidence type="ECO:0000313" key="2">
    <source>
        <dbReference type="Proteomes" id="UP000016567"/>
    </source>
</evidence>
<evidence type="ECO:0000313" key="1">
    <source>
        <dbReference type="EMBL" id="GAD74758.1"/>
    </source>
</evidence>
<comment type="caution">
    <text evidence="1">The sequence shown here is derived from an EMBL/GenBank/DDBJ whole genome shotgun (WGS) entry which is preliminary data.</text>
</comment>
<reference evidence="1 2" key="1">
    <citation type="submission" date="2013-09" db="EMBL/GenBank/DDBJ databases">
        <title>Whole genome shotgun sequence of Vibrio azureus NBRC 104587.</title>
        <authorList>
            <person name="Isaki S."/>
            <person name="Hosoyama A."/>
            <person name="Numata M."/>
            <person name="Hashimoto M."/>
            <person name="Hosoyama Y."/>
            <person name="Tsuchikane K."/>
            <person name="Noguchi M."/>
            <person name="Hirakata S."/>
            <person name="Ichikawa N."/>
            <person name="Ohji S."/>
            <person name="Yamazoe A."/>
            <person name="Fujita N."/>
        </authorList>
    </citation>
    <scope>NUCLEOTIDE SEQUENCE [LARGE SCALE GENOMIC DNA]</scope>
    <source>
        <strain evidence="1 2">NBRC 104587</strain>
    </source>
</reference>
<gene>
    <name evidence="1" type="ORF">VAZ01S_015_00020</name>
</gene>
<dbReference type="STRING" id="1219077.VAZ01S_015_00020"/>
<accession>U3C8K0</accession>